<keyword evidence="7 10" id="KW-1133">Transmembrane helix</keyword>
<comment type="similarity">
    <text evidence="2">Belongs to the multi antimicrobial extrusion (MATE) (TC 2.A.66.1) family. MepA subfamily.</text>
</comment>
<protein>
    <recommendedName>
        <fullName evidence="3">Multidrug export protein MepA</fullName>
    </recommendedName>
</protein>
<evidence type="ECO:0000256" key="2">
    <source>
        <dbReference type="ARBA" id="ARBA00008417"/>
    </source>
</evidence>
<keyword evidence="4" id="KW-0813">Transport</keyword>
<feature type="transmembrane region" description="Helical" evidence="10">
    <location>
        <begin position="108"/>
        <end position="130"/>
    </location>
</feature>
<feature type="transmembrane region" description="Helical" evidence="10">
    <location>
        <begin position="150"/>
        <end position="171"/>
    </location>
</feature>
<keyword evidence="6 10" id="KW-0812">Transmembrane</keyword>
<evidence type="ECO:0000256" key="3">
    <source>
        <dbReference type="ARBA" id="ARBA00022106"/>
    </source>
</evidence>
<evidence type="ECO:0000256" key="9">
    <source>
        <dbReference type="ARBA" id="ARBA00023251"/>
    </source>
</evidence>
<organism evidence="11 12">
    <name type="scientific">Hominenteromicrobium mulieris</name>
    <dbReference type="NCBI Taxonomy" id="2885357"/>
    <lineage>
        <taxon>Bacteria</taxon>
        <taxon>Bacillati</taxon>
        <taxon>Bacillota</taxon>
        <taxon>Clostridia</taxon>
        <taxon>Eubacteriales</taxon>
        <taxon>Oscillospiraceae</taxon>
        <taxon>Hominenteromicrobium</taxon>
    </lineage>
</organism>
<dbReference type="InterPro" id="IPR051327">
    <property type="entry name" value="MATE_MepA_subfamily"/>
</dbReference>
<feature type="transmembrane region" description="Helical" evidence="10">
    <location>
        <begin position="55"/>
        <end position="76"/>
    </location>
</feature>
<keyword evidence="5" id="KW-1003">Cell membrane</keyword>
<dbReference type="EMBL" id="JAJEQC010000003">
    <property type="protein sequence ID" value="MCC2136235.1"/>
    <property type="molecule type" value="Genomic_DNA"/>
</dbReference>
<dbReference type="RefSeq" id="WP_308448766.1">
    <property type="nucleotide sequence ID" value="NZ_JAJEQC010000003.1"/>
</dbReference>
<feature type="transmembrane region" description="Helical" evidence="10">
    <location>
        <begin position="330"/>
        <end position="352"/>
    </location>
</feature>
<evidence type="ECO:0000313" key="11">
    <source>
        <dbReference type="EMBL" id="MCC2136235.1"/>
    </source>
</evidence>
<dbReference type="InterPro" id="IPR045070">
    <property type="entry name" value="MATE_MepA-like"/>
</dbReference>
<proteinExistence type="inferred from homology"/>
<feature type="transmembrane region" description="Helical" evidence="10">
    <location>
        <begin position="434"/>
        <end position="457"/>
    </location>
</feature>
<evidence type="ECO:0000256" key="5">
    <source>
        <dbReference type="ARBA" id="ARBA00022475"/>
    </source>
</evidence>
<name>A0AAE3DGF1_9FIRM</name>
<keyword evidence="9" id="KW-0046">Antibiotic resistance</keyword>
<evidence type="ECO:0000256" key="7">
    <source>
        <dbReference type="ARBA" id="ARBA00022989"/>
    </source>
</evidence>
<dbReference type="GO" id="GO:0005886">
    <property type="term" value="C:plasma membrane"/>
    <property type="evidence" value="ECO:0007669"/>
    <property type="project" value="UniProtKB-SubCell"/>
</dbReference>
<dbReference type="InterPro" id="IPR048279">
    <property type="entry name" value="MdtK-like"/>
</dbReference>
<dbReference type="Proteomes" id="UP001199424">
    <property type="component" value="Unassembled WGS sequence"/>
</dbReference>
<dbReference type="PANTHER" id="PTHR43823">
    <property type="entry name" value="SPORULATION PROTEIN YKVU"/>
    <property type="match status" value="1"/>
</dbReference>
<dbReference type="GO" id="GO:0042910">
    <property type="term" value="F:xenobiotic transmembrane transporter activity"/>
    <property type="evidence" value="ECO:0007669"/>
    <property type="project" value="InterPro"/>
</dbReference>
<evidence type="ECO:0000256" key="10">
    <source>
        <dbReference type="SAM" id="Phobius"/>
    </source>
</evidence>
<keyword evidence="12" id="KW-1185">Reference proteome</keyword>
<dbReference type="NCBIfam" id="TIGR00797">
    <property type="entry name" value="matE"/>
    <property type="match status" value="1"/>
</dbReference>
<comment type="caution">
    <text evidence="11">The sequence shown here is derived from an EMBL/GenBank/DDBJ whole genome shotgun (WGS) entry which is preliminary data.</text>
</comment>
<gene>
    <name evidence="11" type="ORF">LKD31_04290</name>
</gene>
<evidence type="ECO:0000256" key="6">
    <source>
        <dbReference type="ARBA" id="ARBA00022692"/>
    </source>
</evidence>
<feature type="transmembrane region" description="Helical" evidence="10">
    <location>
        <begin position="209"/>
        <end position="230"/>
    </location>
</feature>
<dbReference type="Pfam" id="PF01554">
    <property type="entry name" value="MatE"/>
    <property type="match status" value="2"/>
</dbReference>
<dbReference type="GO" id="GO:0015297">
    <property type="term" value="F:antiporter activity"/>
    <property type="evidence" value="ECO:0007669"/>
    <property type="project" value="InterPro"/>
</dbReference>
<evidence type="ECO:0000256" key="4">
    <source>
        <dbReference type="ARBA" id="ARBA00022448"/>
    </source>
</evidence>
<dbReference type="PIRSF" id="PIRSF006603">
    <property type="entry name" value="DinF"/>
    <property type="match status" value="1"/>
</dbReference>
<dbReference type="CDD" id="cd13143">
    <property type="entry name" value="MATE_MepA_like"/>
    <property type="match status" value="1"/>
</dbReference>
<evidence type="ECO:0000313" key="12">
    <source>
        <dbReference type="Proteomes" id="UP001199424"/>
    </source>
</evidence>
<accession>A0AAE3DGF1</accession>
<comment type="subcellular location">
    <subcellularLocation>
        <location evidence="1">Cell membrane</location>
        <topology evidence="1">Multi-pass membrane protein</topology>
    </subcellularLocation>
</comment>
<keyword evidence="8 10" id="KW-0472">Membrane</keyword>
<evidence type="ECO:0000256" key="1">
    <source>
        <dbReference type="ARBA" id="ARBA00004651"/>
    </source>
</evidence>
<evidence type="ECO:0000256" key="8">
    <source>
        <dbReference type="ARBA" id="ARBA00023136"/>
    </source>
</evidence>
<feature type="transmembrane region" description="Helical" evidence="10">
    <location>
        <begin position="403"/>
        <end position="422"/>
    </location>
</feature>
<dbReference type="GO" id="GO:0046677">
    <property type="term" value="P:response to antibiotic"/>
    <property type="evidence" value="ECO:0007669"/>
    <property type="project" value="UniProtKB-KW"/>
</dbReference>
<feature type="transmembrane region" description="Helical" evidence="10">
    <location>
        <begin position="183"/>
        <end position="203"/>
    </location>
</feature>
<sequence>MAADIKKNDDFSKGPISKTVLRLAVPMVLAQFVNVLYNIVDRMYIGHISDTSVDALTGVGVTFPILLMVTAFANLFGSGGTPLFSMARGAAQQGGEEGEKQRERAADVMNNTFSMLVITGVILCIVVLLLKKPVLYLFGASDATYPYADSYLSIYMLGSVFMMVSLGMNGFINAQGFANRGMLTVVIGAVVNIALDPLFIFVFDMGVQGAALATVLSQLVSAVWVVRFLLGKRTLFRLELKRMRPQAKLIGKITSLGISGFIMGFTSSAVQVACNAMLSQHGGDLFVAVMTVINSIREVTYTPVNGVTSAAAPVVSFNYGAQKYKRVRGVIVFTTVVSFSYMVLVWLVLRLFPHVFIQLFNGDPQLLETCTHAMHIYFFGCFMMALQMSAQYVVQAMGRAKQAIFFSLLRKVIIVIPLTFLLPQIPAVGVDGVFWAEAISNFVGGGACYITMLCTVWRELKHKEMGELAQAKK</sequence>
<reference evidence="11" key="1">
    <citation type="submission" date="2021-10" db="EMBL/GenBank/DDBJ databases">
        <title>Anaerobic single-cell dispensing facilitates the cultivation of human gut bacteria.</title>
        <authorList>
            <person name="Afrizal A."/>
        </authorList>
    </citation>
    <scope>NUCLEOTIDE SEQUENCE</scope>
    <source>
        <strain evidence="11">CLA-AA-H250</strain>
    </source>
</reference>
<feature type="transmembrane region" description="Helical" evidence="10">
    <location>
        <begin position="372"/>
        <end position="394"/>
    </location>
</feature>
<dbReference type="InterPro" id="IPR002528">
    <property type="entry name" value="MATE_fam"/>
</dbReference>
<dbReference type="PANTHER" id="PTHR43823:SF3">
    <property type="entry name" value="MULTIDRUG EXPORT PROTEIN MEPA"/>
    <property type="match status" value="1"/>
</dbReference>
<feature type="transmembrane region" description="Helical" evidence="10">
    <location>
        <begin position="20"/>
        <end position="40"/>
    </location>
</feature>
<dbReference type="AlphaFoldDB" id="A0AAE3DGF1"/>